<dbReference type="EMBL" id="CP022684">
    <property type="protein sequence ID" value="AUM14419.1"/>
    <property type="molecule type" value="Genomic_DNA"/>
</dbReference>
<keyword evidence="4" id="KW-0732">Signal</keyword>
<dbReference type="SUPFAM" id="SSF51735">
    <property type="entry name" value="NAD(P)-binding Rossmann-fold domains"/>
    <property type="match status" value="1"/>
</dbReference>
<keyword evidence="2" id="KW-0560">Oxidoreductase</keyword>
<dbReference type="Pfam" id="PF00106">
    <property type="entry name" value="adh_short"/>
    <property type="match status" value="1"/>
</dbReference>
<feature type="chain" id="PRO_5014785084" evidence="4">
    <location>
        <begin position="18"/>
        <end position="303"/>
    </location>
</feature>
<dbReference type="Proteomes" id="UP000235116">
    <property type="component" value="Chromosome"/>
</dbReference>
<evidence type="ECO:0000313" key="7">
    <source>
        <dbReference type="Proteomes" id="UP000235116"/>
    </source>
</evidence>
<dbReference type="SMART" id="SM00822">
    <property type="entry name" value="PKS_KR"/>
    <property type="match status" value="1"/>
</dbReference>
<dbReference type="PRINTS" id="PR00080">
    <property type="entry name" value="SDRFAMILY"/>
</dbReference>
<dbReference type="PRINTS" id="PR00081">
    <property type="entry name" value="GDHRDH"/>
</dbReference>
<sequence length="303" mass="33461">MFTRLLSLICGSRISSAVCCLAGFQYTVMYRLCARQKAGKASEVQNQGTQSMKTIMITGAGSGIGRAVATIMYEQGWHLGLLDVSREPLKTLSADWDKSRYTIEVADVTNADMVSTAINSYMKGVQQLDVLFNCAGVLEIGDFESIDLHRHHQILDINNRGVLNCCYYAFPYLRDTAGARVINMSSASSLFGVPGFASYSASKFWVKGFTESLNVEWARHDITVMDIEPPFVKTPMLEGKESKIISRLGVKLDANDIALQVFEAVSASNMHRPVGLEYKVLRTAKKLLPDIATRTLMKVLSGY</sequence>
<proteinExistence type="inferred from homology"/>
<evidence type="ECO:0000256" key="4">
    <source>
        <dbReference type="SAM" id="SignalP"/>
    </source>
</evidence>
<dbReference type="PANTHER" id="PTHR44196:SF1">
    <property type="entry name" value="DEHYDROGENASE_REDUCTASE SDR FAMILY MEMBER 7B"/>
    <property type="match status" value="1"/>
</dbReference>
<keyword evidence="7" id="KW-1185">Reference proteome</keyword>
<dbReference type="GO" id="GO:0016020">
    <property type="term" value="C:membrane"/>
    <property type="evidence" value="ECO:0007669"/>
    <property type="project" value="TreeGrafter"/>
</dbReference>
<evidence type="ECO:0000256" key="2">
    <source>
        <dbReference type="ARBA" id="ARBA00023002"/>
    </source>
</evidence>
<reference evidence="7" key="1">
    <citation type="submission" date="2017-08" db="EMBL/GenBank/DDBJ databases">
        <title>Direct submision.</title>
        <authorList>
            <person name="Kim S.-J."/>
            <person name="Rhee S.-K."/>
        </authorList>
    </citation>
    <scope>NUCLEOTIDE SEQUENCE [LARGE SCALE GENOMIC DNA]</scope>
    <source>
        <strain evidence="7">GI5</strain>
    </source>
</reference>
<evidence type="ECO:0000256" key="3">
    <source>
        <dbReference type="RuleBase" id="RU000363"/>
    </source>
</evidence>
<name>A0A2K9LPX8_9GAMM</name>
<dbReference type="AlphaFoldDB" id="A0A2K9LPX8"/>
<protein>
    <submittedName>
        <fullName evidence="6">Short-chain dehydrogenase</fullName>
    </submittedName>
</protein>
<feature type="signal peptide" evidence="4">
    <location>
        <begin position="1"/>
        <end position="17"/>
    </location>
</feature>
<feature type="domain" description="Ketoreductase" evidence="5">
    <location>
        <begin position="53"/>
        <end position="230"/>
    </location>
</feature>
<dbReference type="InterPro" id="IPR002347">
    <property type="entry name" value="SDR_fam"/>
</dbReference>
<dbReference type="InterPro" id="IPR057326">
    <property type="entry name" value="KR_dom"/>
</dbReference>
<dbReference type="KEGG" id="kak:Kalk_19180"/>
<evidence type="ECO:0000256" key="1">
    <source>
        <dbReference type="ARBA" id="ARBA00006484"/>
    </source>
</evidence>
<dbReference type="Gene3D" id="3.40.50.720">
    <property type="entry name" value="NAD(P)-binding Rossmann-like Domain"/>
    <property type="match status" value="1"/>
</dbReference>
<organism evidence="6 7">
    <name type="scientific">Ketobacter alkanivorans</name>
    <dbReference type="NCBI Taxonomy" id="1917421"/>
    <lineage>
        <taxon>Bacteria</taxon>
        <taxon>Pseudomonadati</taxon>
        <taxon>Pseudomonadota</taxon>
        <taxon>Gammaproteobacteria</taxon>
        <taxon>Pseudomonadales</taxon>
        <taxon>Ketobacteraceae</taxon>
        <taxon>Ketobacter</taxon>
    </lineage>
</organism>
<dbReference type="NCBIfam" id="NF006123">
    <property type="entry name" value="PRK08267.1"/>
    <property type="match status" value="1"/>
</dbReference>
<evidence type="ECO:0000313" key="6">
    <source>
        <dbReference type="EMBL" id="AUM14419.1"/>
    </source>
</evidence>
<dbReference type="InterPro" id="IPR036291">
    <property type="entry name" value="NAD(P)-bd_dom_sf"/>
</dbReference>
<evidence type="ECO:0000259" key="5">
    <source>
        <dbReference type="SMART" id="SM00822"/>
    </source>
</evidence>
<gene>
    <name evidence="6" type="ORF">Kalk_19180</name>
</gene>
<dbReference type="PANTHER" id="PTHR44196">
    <property type="entry name" value="DEHYDROGENASE/REDUCTASE SDR FAMILY MEMBER 7B"/>
    <property type="match status" value="1"/>
</dbReference>
<comment type="similarity">
    <text evidence="1 3">Belongs to the short-chain dehydrogenases/reductases (SDR) family.</text>
</comment>
<accession>A0A2K9LPX8</accession>
<dbReference type="GO" id="GO:0016491">
    <property type="term" value="F:oxidoreductase activity"/>
    <property type="evidence" value="ECO:0007669"/>
    <property type="project" value="UniProtKB-KW"/>
</dbReference>